<dbReference type="Pfam" id="PF02050">
    <property type="entry name" value="FliJ"/>
    <property type="match status" value="1"/>
</dbReference>
<evidence type="ECO:0000256" key="8">
    <source>
        <dbReference type="ARBA" id="ARBA00022927"/>
    </source>
</evidence>
<dbReference type="OrthoDB" id="2968361at2"/>
<keyword evidence="7" id="KW-1005">Bacterial flagellum biogenesis</keyword>
<comment type="subcellular location">
    <subcellularLocation>
        <location evidence="1">Cell membrane</location>
        <topology evidence="1">Peripheral membrane protein</topology>
        <orientation evidence="1">Cytoplasmic side</orientation>
    </subcellularLocation>
</comment>
<dbReference type="GO" id="GO:0071973">
    <property type="term" value="P:bacterial-type flagellum-dependent cell motility"/>
    <property type="evidence" value="ECO:0007669"/>
    <property type="project" value="InterPro"/>
</dbReference>
<comment type="similarity">
    <text evidence="2">Belongs to the FliJ family.</text>
</comment>
<dbReference type="InterPro" id="IPR053716">
    <property type="entry name" value="Flag_assembly_chemotaxis_eff"/>
</dbReference>
<dbReference type="Proteomes" id="UP000198571">
    <property type="component" value="Unassembled WGS sequence"/>
</dbReference>
<evidence type="ECO:0000313" key="11">
    <source>
        <dbReference type="EMBL" id="SER61114.1"/>
    </source>
</evidence>
<dbReference type="RefSeq" id="WP_093047591.1">
    <property type="nucleotide sequence ID" value="NZ_FOGT01000002.1"/>
</dbReference>
<evidence type="ECO:0000256" key="7">
    <source>
        <dbReference type="ARBA" id="ARBA00022795"/>
    </source>
</evidence>
<protein>
    <recommendedName>
        <fullName evidence="3">Flagellar FliJ protein</fullName>
    </recommendedName>
</protein>
<keyword evidence="8" id="KW-0653">Protein transport</keyword>
<evidence type="ECO:0000256" key="4">
    <source>
        <dbReference type="ARBA" id="ARBA00022448"/>
    </source>
</evidence>
<keyword evidence="11" id="KW-0966">Cell projection</keyword>
<keyword evidence="6" id="KW-0145">Chemotaxis</keyword>
<keyword evidence="11" id="KW-0969">Cilium</keyword>
<name>A0A1H9QKZ2_9BACI</name>
<dbReference type="InterPro" id="IPR012823">
    <property type="entry name" value="Flagell_FliJ"/>
</dbReference>
<dbReference type="AlphaFoldDB" id="A0A1H9QKZ2"/>
<dbReference type="NCBIfam" id="TIGR02473">
    <property type="entry name" value="flagell_FliJ"/>
    <property type="match status" value="1"/>
</dbReference>
<dbReference type="GO" id="GO:0015031">
    <property type="term" value="P:protein transport"/>
    <property type="evidence" value="ECO:0007669"/>
    <property type="project" value="UniProtKB-KW"/>
</dbReference>
<evidence type="ECO:0000256" key="10">
    <source>
        <dbReference type="ARBA" id="ARBA00023225"/>
    </source>
</evidence>
<organism evidence="11 12">
    <name type="scientific">Salipaludibacillus aurantiacus</name>
    <dbReference type="NCBI Taxonomy" id="1601833"/>
    <lineage>
        <taxon>Bacteria</taxon>
        <taxon>Bacillati</taxon>
        <taxon>Bacillota</taxon>
        <taxon>Bacilli</taxon>
        <taxon>Bacillales</taxon>
        <taxon>Bacillaceae</taxon>
    </lineage>
</organism>
<proteinExistence type="inferred from homology"/>
<dbReference type="STRING" id="1601833.SAMN05518684_102265"/>
<gene>
    <name evidence="11" type="ORF">SAMN05518684_102265</name>
</gene>
<dbReference type="GO" id="GO:0005886">
    <property type="term" value="C:plasma membrane"/>
    <property type="evidence" value="ECO:0007669"/>
    <property type="project" value="UniProtKB-SubCell"/>
</dbReference>
<evidence type="ECO:0000313" key="12">
    <source>
        <dbReference type="Proteomes" id="UP000198571"/>
    </source>
</evidence>
<evidence type="ECO:0000256" key="1">
    <source>
        <dbReference type="ARBA" id="ARBA00004413"/>
    </source>
</evidence>
<evidence type="ECO:0000256" key="6">
    <source>
        <dbReference type="ARBA" id="ARBA00022500"/>
    </source>
</evidence>
<dbReference type="GO" id="GO:0009288">
    <property type="term" value="C:bacterial-type flagellum"/>
    <property type="evidence" value="ECO:0007669"/>
    <property type="project" value="InterPro"/>
</dbReference>
<accession>A0A1H9QKZ2</accession>
<dbReference type="GO" id="GO:0044781">
    <property type="term" value="P:bacterial-type flagellum organization"/>
    <property type="evidence" value="ECO:0007669"/>
    <property type="project" value="UniProtKB-KW"/>
</dbReference>
<dbReference type="GO" id="GO:0006935">
    <property type="term" value="P:chemotaxis"/>
    <property type="evidence" value="ECO:0007669"/>
    <property type="project" value="UniProtKB-KW"/>
</dbReference>
<keyword evidence="12" id="KW-1185">Reference proteome</keyword>
<evidence type="ECO:0000256" key="9">
    <source>
        <dbReference type="ARBA" id="ARBA00023136"/>
    </source>
</evidence>
<evidence type="ECO:0000256" key="2">
    <source>
        <dbReference type="ARBA" id="ARBA00010004"/>
    </source>
</evidence>
<sequence length="145" mass="17519">MSFQFTLQKVMELKDHEKGDAERAYTESVKEFKKTAAQLYEFLKRKEELMEEIERKLTVGLSISAIQFNEKTISYLQSEIDRLQLSTQHARKNMNEKEKYLMYKSIDLKKYEKMKEIKQGEFLQEEKRQESKFLDDVSVQQFLRR</sequence>
<evidence type="ECO:0000256" key="5">
    <source>
        <dbReference type="ARBA" id="ARBA00022475"/>
    </source>
</evidence>
<dbReference type="EMBL" id="FOGT01000002">
    <property type="protein sequence ID" value="SER61114.1"/>
    <property type="molecule type" value="Genomic_DNA"/>
</dbReference>
<keyword evidence="5" id="KW-1003">Cell membrane</keyword>
<evidence type="ECO:0000256" key="3">
    <source>
        <dbReference type="ARBA" id="ARBA00020392"/>
    </source>
</evidence>
<keyword evidence="10" id="KW-1006">Bacterial flagellum protein export</keyword>
<keyword evidence="9" id="KW-0472">Membrane</keyword>
<reference evidence="12" key="1">
    <citation type="submission" date="2016-10" db="EMBL/GenBank/DDBJ databases">
        <authorList>
            <person name="Varghese N."/>
            <person name="Submissions S."/>
        </authorList>
    </citation>
    <scope>NUCLEOTIDE SEQUENCE [LARGE SCALE GENOMIC DNA]</scope>
    <source>
        <strain evidence="12">S9</strain>
    </source>
</reference>
<dbReference type="Gene3D" id="1.10.287.1700">
    <property type="match status" value="1"/>
</dbReference>
<keyword evidence="11" id="KW-0282">Flagellum</keyword>
<keyword evidence="4" id="KW-0813">Transport</keyword>